<dbReference type="GO" id="GO:0008318">
    <property type="term" value="F:protein prenyltransferase activity"/>
    <property type="evidence" value="ECO:0007669"/>
    <property type="project" value="InterPro"/>
</dbReference>
<name>A0A9P9AVR5_9HYPO</name>
<keyword evidence="4" id="KW-0677">Repeat</keyword>
<dbReference type="Pfam" id="PF01239">
    <property type="entry name" value="PPTA"/>
    <property type="match status" value="2"/>
</dbReference>
<evidence type="ECO:0008006" key="7">
    <source>
        <dbReference type="Google" id="ProtNLM"/>
    </source>
</evidence>
<dbReference type="Gene3D" id="1.25.40.120">
    <property type="entry name" value="Protein prenylyltransferase"/>
    <property type="match status" value="1"/>
</dbReference>
<dbReference type="OrthoDB" id="5358702at2759"/>
<evidence type="ECO:0000313" key="5">
    <source>
        <dbReference type="EMBL" id="KAH6897428.1"/>
    </source>
</evidence>
<evidence type="ECO:0000256" key="4">
    <source>
        <dbReference type="ARBA" id="ARBA00022737"/>
    </source>
</evidence>
<protein>
    <recommendedName>
        <fullName evidence="7">Protein prenyltransferase</fullName>
    </recommendedName>
</protein>
<comment type="similarity">
    <text evidence="1">Belongs to the protein prenyltransferase subunit alpha family.</text>
</comment>
<dbReference type="GO" id="GO:0005737">
    <property type="term" value="C:cytoplasm"/>
    <property type="evidence" value="ECO:0007669"/>
    <property type="project" value="TreeGrafter"/>
</dbReference>
<reference evidence="5 6" key="1">
    <citation type="journal article" date="2021" name="Nat. Commun.">
        <title>Genetic determinants of endophytism in the Arabidopsis root mycobiome.</title>
        <authorList>
            <person name="Mesny F."/>
            <person name="Miyauchi S."/>
            <person name="Thiergart T."/>
            <person name="Pickel B."/>
            <person name="Atanasova L."/>
            <person name="Karlsson M."/>
            <person name="Huettel B."/>
            <person name="Barry K.W."/>
            <person name="Haridas S."/>
            <person name="Chen C."/>
            <person name="Bauer D."/>
            <person name="Andreopoulos W."/>
            <person name="Pangilinan J."/>
            <person name="LaButti K."/>
            <person name="Riley R."/>
            <person name="Lipzen A."/>
            <person name="Clum A."/>
            <person name="Drula E."/>
            <person name="Henrissat B."/>
            <person name="Kohler A."/>
            <person name="Grigoriev I.V."/>
            <person name="Martin F.M."/>
            <person name="Hacquard S."/>
        </authorList>
    </citation>
    <scope>NUCLEOTIDE SEQUENCE [LARGE SCALE GENOMIC DNA]</scope>
    <source>
        <strain evidence="5 6">MPI-CAGE-CH-0241</strain>
    </source>
</reference>
<keyword evidence="2" id="KW-0637">Prenyltransferase</keyword>
<dbReference type="SUPFAM" id="SSF48439">
    <property type="entry name" value="Protein prenylyltransferase"/>
    <property type="match status" value="1"/>
</dbReference>
<keyword evidence="3" id="KW-0808">Transferase</keyword>
<accession>A0A9P9AVR5</accession>
<dbReference type="PANTHER" id="PTHR11129:SF3">
    <property type="entry name" value="PROTEIN PRENYLTRANSFERASE ALPHA SUBUNIT REPEAT-CONTAINING PROTEIN 1"/>
    <property type="match status" value="1"/>
</dbReference>
<dbReference type="InterPro" id="IPR002088">
    <property type="entry name" value="Prenyl_trans_a"/>
</dbReference>
<evidence type="ECO:0000313" key="6">
    <source>
        <dbReference type="Proteomes" id="UP000777438"/>
    </source>
</evidence>
<keyword evidence="6" id="KW-1185">Reference proteome</keyword>
<proteinExistence type="inferred from homology"/>
<evidence type="ECO:0000256" key="2">
    <source>
        <dbReference type="ARBA" id="ARBA00022602"/>
    </source>
</evidence>
<sequence length="326" mass="38005">MSRALDKGVKEALRNGDHQSVFDDISNALVRPQDQLIEIEILRHSALFDPDVNFLQDDNALAVPKMRLVQAFIVARQILMSHVKGKVNDSYAVLTKTTAVILLMDPEFLTAANTRKRLLQERLRHNDATSSLKDEKHFIDSLLTSRLHRHTKSPTLWNHRRWLMDQFRTQGLDIAVEDDIRNIIAVAGERHPRNYYAWCHARYLVNTILDSSQNCEKTLSGVINIVKKWSFSHHDDISGWQFLLLLLVKHPSETSGTIRETLHLVEPFKWRNESVWYFLRYAVASPHATHQDRDEVSRIRTMLWETATEESQERHTLEAAERWIYL</sequence>
<dbReference type="EMBL" id="JAGPYM010000003">
    <property type="protein sequence ID" value="KAH6897428.1"/>
    <property type="molecule type" value="Genomic_DNA"/>
</dbReference>
<dbReference type="PANTHER" id="PTHR11129">
    <property type="entry name" value="PROTEIN FARNESYLTRANSFERASE ALPHA SUBUNIT/RAB GERANYLGERANYL TRANSFERASE ALPHA SUBUNIT"/>
    <property type="match status" value="1"/>
</dbReference>
<dbReference type="AlphaFoldDB" id="A0A9P9AVR5"/>
<comment type="caution">
    <text evidence="5">The sequence shown here is derived from an EMBL/GenBank/DDBJ whole genome shotgun (WGS) entry which is preliminary data.</text>
</comment>
<gene>
    <name evidence="5" type="ORF">B0T10DRAFT_186123</name>
</gene>
<evidence type="ECO:0000256" key="3">
    <source>
        <dbReference type="ARBA" id="ARBA00022679"/>
    </source>
</evidence>
<evidence type="ECO:0000256" key="1">
    <source>
        <dbReference type="ARBA" id="ARBA00006734"/>
    </source>
</evidence>
<dbReference type="Proteomes" id="UP000777438">
    <property type="component" value="Unassembled WGS sequence"/>
</dbReference>
<organism evidence="5 6">
    <name type="scientific">Thelonectria olida</name>
    <dbReference type="NCBI Taxonomy" id="1576542"/>
    <lineage>
        <taxon>Eukaryota</taxon>
        <taxon>Fungi</taxon>
        <taxon>Dikarya</taxon>
        <taxon>Ascomycota</taxon>
        <taxon>Pezizomycotina</taxon>
        <taxon>Sordariomycetes</taxon>
        <taxon>Hypocreomycetidae</taxon>
        <taxon>Hypocreales</taxon>
        <taxon>Nectriaceae</taxon>
        <taxon>Thelonectria</taxon>
    </lineage>
</organism>